<evidence type="ECO:0000313" key="3">
    <source>
        <dbReference type="EMBL" id="KAK0958905.1"/>
    </source>
</evidence>
<dbReference type="EMBL" id="JAUJLE010000366">
    <property type="protein sequence ID" value="KAK0958905.1"/>
    <property type="molecule type" value="Genomic_DNA"/>
</dbReference>
<dbReference type="FunFam" id="3.40.50.720:FF:000121">
    <property type="entry name" value="Prostaglandin reductase 2"/>
    <property type="match status" value="1"/>
</dbReference>
<comment type="caution">
    <text evidence="3">The sequence shown here is derived from an EMBL/GenBank/DDBJ whole genome shotgun (WGS) entry which is preliminary data.</text>
</comment>
<dbReference type="InterPro" id="IPR011032">
    <property type="entry name" value="GroES-like_sf"/>
</dbReference>
<dbReference type="Gene3D" id="3.90.180.10">
    <property type="entry name" value="Medium-chain alcohol dehydrogenases, catalytic domain"/>
    <property type="match status" value="1"/>
</dbReference>
<dbReference type="PANTHER" id="PTHR43205">
    <property type="entry name" value="PROSTAGLANDIN REDUCTASE"/>
    <property type="match status" value="1"/>
</dbReference>
<dbReference type="SUPFAM" id="SSF51735">
    <property type="entry name" value="NAD(P)-binding Rossmann-fold domains"/>
    <property type="match status" value="1"/>
</dbReference>
<dbReference type="SMART" id="SM00829">
    <property type="entry name" value="PKS_ER"/>
    <property type="match status" value="1"/>
</dbReference>
<dbReference type="Gene3D" id="3.40.50.720">
    <property type="entry name" value="NAD(P)-binding Rossmann-like Domain"/>
    <property type="match status" value="1"/>
</dbReference>
<protein>
    <recommendedName>
        <fullName evidence="2">Enoyl reductase (ER) domain-containing protein</fullName>
    </recommendedName>
</protein>
<dbReference type="Pfam" id="PF16884">
    <property type="entry name" value="ADH_N_2"/>
    <property type="match status" value="1"/>
</dbReference>
<dbReference type="InterPro" id="IPR041694">
    <property type="entry name" value="ADH_N_2"/>
</dbReference>
<proteinExistence type="predicted"/>
<dbReference type="AlphaFoldDB" id="A0AAN6K4N2"/>
<dbReference type="InterPro" id="IPR013149">
    <property type="entry name" value="ADH-like_C"/>
</dbReference>
<dbReference type="GO" id="GO:0016628">
    <property type="term" value="F:oxidoreductase activity, acting on the CH-CH group of donors, NAD or NADP as acceptor"/>
    <property type="evidence" value="ECO:0007669"/>
    <property type="project" value="InterPro"/>
</dbReference>
<dbReference type="SUPFAM" id="SSF50129">
    <property type="entry name" value="GroES-like"/>
    <property type="match status" value="1"/>
</dbReference>
<dbReference type="Pfam" id="PF00107">
    <property type="entry name" value="ADH_zinc_N"/>
    <property type="match status" value="1"/>
</dbReference>
<dbReference type="InterPro" id="IPR045010">
    <property type="entry name" value="MDR_fam"/>
</dbReference>
<evidence type="ECO:0000313" key="4">
    <source>
        <dbReference type="Proteomes" id="UP001175353"/>
    </source>
</evidence>
<keyword evidence="1" id="KW-0560">Oxidoreductase</keyword>
<dbReference type="PANTHER" id="PTHR43205:SF7">
    <property type="entry name" value="PROSTAGLANDIN REDUCTASE 1"/>
    <property type="match status" value="1"/>
</dbReference>
<organism evidence="3 4">
    <name type="scientific">Friedmanniomyces endolithicus</name>
    <dbReference type="NCBI Taxonomy" id="329885"/>
    <lineage>
        <taxon>Eukaryota</taxon>
        <taxon>Fungi</taxon>
        <taxon>Dikarya</taxon>
        <taxon>Ascomycota</taxon>
        <taxon>Pezizomycotina</taxon>
        <taxon>Dothideomycetes</taxon>
        <taxon>Dothideomycetidae</taxon>
        <taxon>Mycosphaerellales</taxon>
        <taxon>Teratosphaeriaceae</taxon>
        <taxon>Friedmanniomyces</taxon>
    </lineage>
</organism>
<dbReference type="InterPro" id="IPR020843">
    <property type="entry name" value="ER"/>
</dbReference>
<accession>A0AAN6K4N2</accession>
<keyword evidence="4" id="KW-1185">Reference proteome</keyword>
<reference evidence="3" key="1">
    <citation type="submission" date="2023-06" db="EMBL/GenBank/DDBJ databases">
        <title>Black Yeasts Isolated from many extreme environments.</title>
        <authorList>
            <person name="Coleine C."/>
            <person name="Stajich J.E."/>
            <person name="Selbmann L."/>
        </authorList>
    </citation>
    <scope>NUCLEOTIDE SEQUENCE</scope>
    <source>
        <strain evidence="3">CCFEE 5200</strain>
    </source>
</reference>
<dbReference type="Proteomes" id="UP001175353">
    <property type="component" value="Unassembled WGS sequence"/>
</dbReference>
<gene>
    <name evidence="3" type="ORF">LTR91_021120</name>
</gene>
<evidence type="ECO:0000259" key="2">
    <source>
        <dbReference type="SMART" id="SM00829"/>
    </source>
</evidence>
<dbReference type="CDD" id="cd05288">
    <property type="entry name" value="PGDH"/>
    <property type="match status" value="1"/>
</dbReference>
<dbReference type="InterPro" id="IPR036291">
    <property type="entry name" value="NAD(P)-bd_dom_sf"/>
</dbReference>
<name>A0AAN6K4N2_9PEZI</name>
<sequence length="382" mass="41852">MSLVKNLSLIFKCVPDGLPIPGKHLVVEDRPSNISRAPDGGFVTRNLYCSLDPYMRLMLIESSTRHYRRPFVLGQPIRSLSVAEVIASSHPDFPTGSMIRASLPIQQYSVVTNEDPSMLGGATSNGSIRVLPQSLSPLMCPPFWIGPLGMPGLTAFSSIYEIGRIQPGETIFISAAAGAVGQIVGQICKLEGLRVIGSVGSDEKVDLLVNELGFDAAFKYRQESTSSALQRLAPAGLDIYYDNVGGQTLEDALASMAQDGRIIVCGMISQYNSTYKSTTSESTYGVKNLFQLVGQNLEMRGFQVGHRDFGPKHMKDHEEKTLRWIEERKLQAVMSEVRGIQHGADAFVGMLQGESVGKAILRIWADDEEGTHRNFPSFHRIS</sequence>
<feature type="domain" description="Enoyl reductase (ER)" evidence="2">
    <location>
        <begin position="75"/>
        <end position="361"/>
    </location>
</feature>
<evidence type="ECO:0000256" key="1">
    <source>
        <dbReference type="ARBA" id="ARBA00023002"/>
    </source>
</evidence>